<sequence>MSAATSPTERNRAVVEAMFAAANKGDIEGVLSHLSDDIAVIEPLFLPFGKAYHGKDEFLALAQVLPDYLDISSITVHYTIADGDRVAACVGITDIATGEPTRFIEQFTVKGGKIVENRLFYHDAGTLVDKPKVVQRTRSSPSTAQWS</sequence>
<dbReference type="OrthoDB" id="3574881at2"/>
<gene>
    <name evidence="2" type="ORF">B4N89_26990</name>
</gene>
<protein>
    <recommendedName>
        <fullName evidence="1">SnoaL-like domain-containing protein</fullName>
    </recommendedName>
</protein>
<dbReference type="SUPFAM" id="SSF54427">
    <property type="entry name" value="NTF2-like"/>
    <property type="match status" value="1"/>
</dbReference>
<feature type="domain" description="SnoaL-like" evidence="1">
    <location>
        <begin position="15"/>
        <end position="116"/>
    </location>
</feature>
<dbReference type="AlphaFoldDB" id="A0A1T3P4R4"/>
<name>A0A1T3P4R4_9ACTN</name>
<organism evidence="2 3">
    <name type="scientific">Embleya scabrispora</name>
    <dbReference type="NCBI Taxonomy" id="159449"/>
    <lineage>
        <taxon>Bacteria</taxon>
        <taxon>Bacillati</taxon>
        <taxon>Actinomycetota</taxon>
        <taxon>Actinomycetes</taxon>
        <taxon>Kitasatosporales</taxon>
        <taxon>Streptomycetaceae</taxon>
        <taxon>Embleya</taxon>
    </lineage>
</organism>
<reference evidence="2 3" key="1">
    <citation type="submission" date="2017-03" db="EMBL/GenBank/DDBJ databases">
        <title>Draft genome sequence of Streptomyces scabrisporus NF3, endophyte isolated from Amphipterygium adstringens.</title>
        <authorList>
            <person name="Vazquez M."/>
            <person name="Ceapa C.D."/>
            <person name="Rodriguez Luna D."/>
            <person name="Sanchez Esquivel S."/>
        </authorList>
    </citation>
    <scope>NUCLEOTIDE SEQUENCE [LARGE SCALE GENOMIC DNA]</scope>
    <source>
        <strain evidence="2 3">NF3</strain>
    </source>
</reference>
<evidence type="ECO:0000313" key="3">
    <source>
        <dbReference type="Proteomes" id="UP000190037"/>
    </source>
</evidence>
<dbReference type="Proteomes" id="UP000190037">
    <property type="component" value="Unassembled WGS sequence"/>
</dbReference>
<comment type="caution">
    <text evidence="2">The sequence shown here is derived from an EMBL/GenBank/DDBJ whole genome shotgun (WGS) entry which is preliminary data.</text>
</comment>
<dbReference type="Pfam" id="PF12680">
    <property type="entry name" value="SnoaL_2"/>
    <property type="match status" value="1"/>
</dbReference>
<dbReference type="Gene3D" id="3.10.450.50">
    <property type="match status" value="1"/>
</dbReference>
<proteinExistence type="predicted"/>
<dbReference type="PANTHER" id="PTHR41252">
    <property type="entry name" value="BLR2505 PROTEIN"/>
    <property type="match status" value="1"/>
</dbReference>
<accession>A0A1T3P4R4</accession>
<evidence type="ECO:0000259" key="1">
    <source>
        <dbReference type="Pfam" id="PF12680"/>
    </source>
</evidence>
<keyword evidence="3" id="KW-1185">Reference proteome</keyword>
<dbReference type="InterPro" id="IPR032710">
    <property type="entry name" value="NTF2-like_dom_sf"/>
</dbReference>
<dbReference type="STRING" id="159449.B4N89_26990"/>
<dbReference type="EMBL" id="MWQN01000001">
    <property type="protein sequence ID" value="OPC84089.1"/>
    <property type="molecule type" value="Genomic_DNA"/>
</dbReference>
<evidence type="ECO:0000313" key="2">
    <source>
        <dbReference type="EMBL" id="OPC84089.1"/>
    </source>
</evidence>
<dbReference type="RefSeq" id="WP_078978382.1">
    <property type="nucleotide sequence ID" value="NZ_MWQN01000001.1"/>
</dbReference>
<dbReference type="PANTHER" id="PTHR41252:SF1">
    <property type="entry name" value="BLR2505 PROTEIN"/>
    <property type="match status" value="1"/>
</dbReference>
<dbReference type="InterPro" id="IPR037401">
    <property type="entry name" value="SnoaL-like"/>
</dbReference>